<name>A0A6G7XBC0_9MICO</name>
<evidence type="ECO:0000259" key="1">
    <source>
        <dbReference type="Pfam" id="PF13349"/>
    </source>
</evidence>
<dbReference type="KEGG" id="lvi:G7068_00470"/>
<dbReference type="RefSeq" id="WP_166287353.1">
    <property type="nucleotide sequence ID" value="NZ_CP049863.1"/>
</dbReference>
<keyword evidence="3" id="KW-1185">Reference proteome</keyword>
<reference evidence="2 3" key="1">
    <citation type="submission" date="2020-03" db="EMBL/GenBank/DDBJ databases">
        <title>Leucobacter sp. nov., isolated from beetles.</title>
        <authorList>
            <person name="Hyun D.-W."/>
            <person name="Bae J.-W."/>
        </authorList>
    </citation>
    <scope>NUCLEOTIDE SEQUENCE [LARGE SCALE GENOMIC DNA]</scope>
    <source>
        <strain evidence="2 3">HDW9C</strain>
    </source>
</reference>
<dbReference type="Pfam" id="PF13349">
    <property type="entry name" value="DUF4097"/>
    <property type="match status" value="1"/>
</dbReference>
<dbReference type="EMBL" id="CP049863">
    <property type="protein sequence ID" value="QIK61853.1"/>
    <property type="molecule type" value="Genomic_DNA"/>
</dbReference>
<sequence length="287" mass="30374">MNTFATPNPITAMIDMSTRSNILVVAEDRQDTTVEIVPRSFRRGADQRMMDQMTVDFSNGLLQVILKPAHLYNWFDFGAAVDVTVRMPSGSNLTASSGMGNLRCEGDFDAAELRSGKGEIRIDRCTSLRSRTGHGDTYIGQVTGAVDVSTGNGTLRVGSLAGDGVVKTANGDVYVSEVSGRVRLKSAHGNMMVSQSSGELELKSSNGNLRVEDALRGSVSLRTANGALAVGVHEGTAAWLDLNSSSGRVRNELGEASGPGEARATVEVTARTSHGDITIRRSTPIAA</sequence>
<feature type="domain" description="DUF4097" evidence="1">
    <location>
        <begin position="19"/>
        <end position="280"/>
    </location>
</feature>
<protein>
    <submittedName>
        <fullName evidence="2">DUF4097 domain-containing protein</fullName>
    </submittedName>
</protein>
<gene>
    <name evidence="2" type="ORF">G7068_00470</name>
</gene>
<organism evidence="2 3">
    <name type="scientific">Leucobacter viscericola</name>
    <dbReference type="NCBI Taxonomy" id="2714935"/>
    <lineage>
        <taxon>Bacteria</taxon>
        <taxon>Bacillati</taxon>
        <taxon>Actinomycetota</taxon>
        <taxon>Actinomycetes</taxon>
        <taxon>Micrococcales</taxon>
        <taxon>Microbacteriaceae</taxon>
        <taxon>Leucobacter</taxon>
    </lineage>
</organism>
<dbReference type="AlphaFoldDB" id="A0A6G7XBC0"/>
<dbReference type="Proteomes" id="UP000502677">
    <property type="component" value="Chromosome"/>
</dbReference>
<dbReference type="Gene3D" id="2.160.20.120">
    <property type="match status" value="1"/>
</dbReference>
<evidence type="ECO:0000313" key="2">
    <source>
        <dbReference type="EMBL" id="QIK61853.1"/>
    </source>
</evidence>
<accession>A0A6G7XBC0</accession>
<dbReference type="InterPro" id="IPR025164">
    <property type="entry name" value="Toastrack_DUF4097"/>
</dbReference>
<evidence type="ECO:0000313" key="3">
    <source>
        <dbReference type="Proteomes" id="UP000502677"/>
    </source>
</evidence>
<proteinExistence type="predicted"/>